<evidence type="ECO:0000256" key="1">
    <source>
        <dbReference type="SAM" id="MobiDB-lite"/>
    </source>
</evidence>
<name>A0ABY5DRE3_9ACTN</name>
<dbReference type="EMBL" id="CP098502">
    <property type="protein sequence ID" value="UTI63479.1"/>
    <property type="molecule type" value="Genomic_DNA"/>
</dbReference>
<gene>
    <name evidence="2" type="ORF">NBH00_19285</name>
</gene>
<sequence length="115" mass="12134">MTDPTVAQLDRELAAQAAAAHAALAAEQQHSATLAARLAQTEKELTYALEDARAELAAVRVELGRTRAEVQWLRRAGIDLNAVMAHPAARAARATGRAARAVSRGAGRARRTLGS</sequence>
<dbReference type="RefSeq" id="WP_254570204.1">
    <property type="nucleotide sequence ID" value="NZ_CP098502.1"/>
</dbReference>
<feature type="compositionally biased region" description="Low complexity" evidence="1">
    <location>
        <begin position="94"/>
        <end position="106"/>
    </location>
</feature>
<dbReference type="Proteomes" id="UP001056035">
    <property type="component" value="Chromosome"/>
</dbReference>
<protein>
    <submittedName>
        <fullName evidence="2">Uncharacterized protein</fullName>
    </submittedName>
</protein>
<evidence type="ECO:0000313" key="3">
    <source>
        <dbReference type="Proteomes" id="UP001056035"/>
    </source>
</evidence>
<feature type="region of interest" description="Disordered" evidence="1">
    <location>
        <begin position="94"/>
        <end position="115"/>
    </location>
</feature>
<proteinExistence type="predicted"/>
<evidence type="ECO:0000313" key="2">
    <source>
        <dbReference type="EMBL" id="UTI63479.1"/>
    </source>
</evidence>
<keyword evidence="3" id="KW-1185">Reference proteome</keyword>
<accession>A0ABY5DRE3</accession>
<organism evidence="2 3">
    <name type="scientific">Paraconexibacter antarcticus</name>
    <dbReference type="NCBI Taxonomy" id="2949664"/>
    <lineage>
        <taxon>Bacteria</taxon>
        <taxon>Bacillati</taxon>
        <taxon>Actinomycetota</taxon>
        <taxon>Thermoleophilia</taxon>
        <taxon>Solirubrobacterales</taxon>
        <taxon>Paraconexibacteraceae</taxon>
        <taxon>Paraconexibacter</taxon>
    </lineage>
</organism>
<reference evidence="2 3" key="1">
    <citation type="submission" date="2022-06" db="EMBL/GenBank/DDBJ databases">
        <title>Paraconexibacter antarcticus.</title>
        <authorList>
            <person name="Kim C.S."/>
        </authorList>
    </citation>
    <scope>NUCLEOTIDE SEQUENCE [LARGE SCALE GENOMIC DNA]</scope>
    <source>
        <strain evidence="2 3">02-257</strain>
    </source>
</reference>